<dbReference type="Pfam" id="PF01399">
    <property type="entry name" value="PCI"/>
    <property type="match status" value="1"/>
</dbReference>
<dbReference type="GO" id="GO:0071541">
    <property type="term" value="C:eukaryotic translation initiation factor 3 complex, eIF3m"/>
    <property type="evidence" value="ECO:0007669"/>
    <property type="project" value="UniProtKB-UniRule"/>
</dbReference>
<protein>
    <recommendedName>
        <fullName evidence="5">Eukaryotic translation initiation factor 3 subunit M</fullName>
        <shortName evidence="5">eIF3m</shortName>
    </recommendedName>
</protein>
<comment type="similarity">
    <text evidence="5">Belongs to the eIF-3 subunit M family.</text>
</comment>
<evidence type="ECO:0000313" key="10">
    <source>
        <dbReference type="Proteomes" id="UP000285405"/>
    </source>
</evidence>
<sequence>MALVNQQIFIEGSFHDLVTELGEYLQVGDEIKVLLDLNLKDDALKKLVTASIMLNTMPEKEFTAAYNLLIYLVLQSPNVNMFLPKICEILSKPVTSSPANGPGLALNGLSTIFNLLQPENEVRFNVFQAILRIIKMNGLFELLRPQLASLDGWLEEWKVSQDDQRKLFIQIADLAEDVGEEEQAFFYVRKGLCTFDLKDSSNISSPEASNLSLRALKMALLSNTQFDFHNLTSLPVIQALNETHPIHYELLSIFSQKELEDYNDFRDEHKGWIEEQDLDHSKLERKMRLLTLASLAAANSTRELKYADIATELQIPLESVEMWVIDVIRAGLIEGKLSQQRQVLLVHRTTYRVFGEKQWREVATKLDQWRESLRAIKEIVNREREAAKSQEDRDVQVIERRMVGAGLGNGRKPGGRNTGMELVTN</sequence>
<dbReference type="GO" id="GO:0001732">
    <property type="term" value="P:formation of cytoplasmic translation initiation complex"/>
    <property type="evidence" value="ECO:0007669"/>
    <property type="project" value="UniProtKB-UniRule"/>
</dbReference>
<dbReference type="Pfam" id="PF18005">
    <property type="entry name" value="eIF3m_C_helix"/>
    <property type="match status" value="1"/>
</dbReference>
<evidence type="ECO:0000313" key="9">
    <source>
        <dbReference type="EMBL" id="RKF59458.1"/>
    </source>
</evidence>
<dbReference type="OrthoDB" id="10267031at2759"/>
<dbReference type="GO" id="GO:0033290">
    <property type="term" value="C:eukaryotic 48S preinitiation complex"/>
    <property type="evidence" value="ECO:0007669"/>
    <property type="project" value="UniProtKB-UniRule"/>
</dbReference>
<evidence type="ECO:0000256" key="1">
    <source>
        <dbReference type="ARBA" id="ARBA00008482"/>
    </source>
</evidence>
<feature type="domain" description="PCI" evidence="8">
    <location>
        <begin position="181"/>
        <end position="351"/>
    </location>
</feature>
<evidence type="ECO:0000256" key="3">
    <source>
        <dbReference type="ARBA" id="ARBA00022540"/>
    </source>
</evidence>
<dbReference type="AlphaFoldDB" id="A0A420HPV3"/>
<evidence type="ECO:0000256" key="7">
    <source>
        <dbReference type="SAM" id="MobiDB-lite"/>
    </source>
</evidence>
<dbReference type="Proteomes" id="UP000285405">
    <property type="component" value="Unassembled WGS sequence"/>
</dbReference>
<comment type="subcellular location">
    <subcellularLocation>
        <location evidence="5">Cytoplasm</location>
    </subcellularLocation>
</comment>
<dbReference type="PANTHER" id="PTHR15350">
    <property type="entry name" value="COP9 SIGNALOSOME COMPLEX SUBUNIT 7/DENDRITIC CELL PROTEIN GA17"/>
    <property type="match status" value="1"/>
</dbReference>
<dbReference type="InterPro" id="IPR000717">
    <property type="entry name" value="PCI_dom"/>
</dbReference>
<comment type="similarity">
    <text evidence="1">Belongs to the CSN7/EIF3M family. CSN7 subfamily.</text>
</comment>
<evidence type="ECO:0000256" key="6">
    <source>
        <dbReference type="SAM" id="Coils"/>
    </source>
</evidence>
<name>A0A420HPV3_9PEZI</name>
<feature type="coiled-coil region" evidence="6">
    <location>
        <begin position="366"/>
        <end position="393"/>
    </location>
</feature>
<evidence type="ECO:0000256" key="2">
    <source>
        <dbReference type="ARBA" id="ARBA00022490"/>
    </source>
</evidence>
<keyword evidence="3 5" id="KW-0396">Initiation factor</keyword>
<evidence type="ECO:0000256" key="4">
    <source>
        <dbReference type="ARBA" id="ARBA00022917"/>
    </source>
</evidence>
<keyword evidence="2 5" id="KW-0963">Cytoplasm</keyword>
<reference evidence="9 10" key="1">
    <citation type="journal article" date="2018" name="BMC Genomics">
        <title>Comparative genome analyses reveal sequence features reflecting distinct modes of host-adaptation between dicot and monocot powdery mildew.</title>
        <authorList>
            <person name="Wu Y."/>
            <person name="Ma X."/>
            <person name="Pan Z."/>
            <person name="Kale S.D."/>
            <person name="Song Y."/>
            <person name="King H."/>
            <person name="Zhang Q."/>
            <person name="Presley C."/>
            <person name="Deng X."/>
            <person name="Wei C.I."/>
            <person name="Xiao S."/>
        </authorList>
    </citation>
    <scope>NUCLEOTIDE SEQUENCE [LARGE SCALE GENOMIC DNA]</scope>
    <source>
        <strain evidence="9">UCSC1</strain>
    </source>
</reference>
<comment type="subunit">
    <text evidence="5">Component of the eukaryotic translation initiation factor 3 (eIF-3) complex.</text>
</comment>
<proteinExistence type="inferred from homology"/>
<keyword evidence="6" id="KW-0175">Coiled coil</keyword>
<dbReference type="InterPro" id="IPR040750">
    <property type="entry name" value="eIF3m_C_helix"/>
</dbReference>
<dbReference type="GO" id="GO:0016282">
    <property type="term" value="C:eukaryotic 43S preinitiation complex"/>
    <property type="evidence" value="ECO:0007669"/>
    <property type="project" value="UniProtKB-UniRule"/>
</dbReference>
<feature type="region of interest" description="Disordered" evidence="7">
    <location>
        <begin position="406"/>
        <end position="425"/>
    </location>
</feature>
<gene>
    <name evidence="9" type="ORF">GcC1_175018</name>
</gene>
<dbReference type="EMBL" id="MCBR01017510">
    <property type="protein sequence ID" value="RKF59458.1"/>
    <property type="molecule type" value="Genomic_DNA"/>
</dbReference>
<dbReference type="SMART" id="SM00088">
    <property type="entry name" value="PINT"/>
    <property type="match status" value="1"/>
</dbReference>
<dbReference type="PROSITE" id="PS50250">
    <property type="entry name" value="PCI"/>
    <property type="match status" value="1"/>
</dbReference>
<accession>A0A420HPV3</accession>
<dbReference type="InterPro" id="IPR045237">
    <property type="entry name" value="COPS7/eIF3m"/>
</dbReference>
<organism evidence="9 10">
    <name type="scientific">Golovinomyces cichoracearum</name>
    <dbReference type="NCBI Taxonomy" id="62708"/>
    <lineage>
        <taxon>Eukaryota</taxon>
        <taxon>Fungi</taxon>
        <taxon>Dikarya</taxon>
        <taxon>Ascomycota</taxon>
        <taxon>Pezizomycotina</taxon>
        <taxon>Leotiomycetes</taxon>
        <taxon>Erysiphales</taxon>
        <taxon>Erysiphaceae</taxon>
        <taxon>Golovinomyces</taxon>
    </lineage>
</organism>
<comment type="caution">
    <text evidence="9">The sequence shown here is derived from an EMBL/GenBank/DDBJ whole genome shotgun (WGS) entry which is preliminary data.</text>
</comment>
<dbReference type="GO" id="GO:0003743">
    <property type="term" value="F:translation initiation factor activity"/>
    <property type="evidence" value="ECO:0007669"/>
    <property type="project" value="UniProtKB-UniRule"/>
</dbReference>
<keyword evidence="4 5" id="KW-0648">Protein biosynthesis</keyword>
<comment type="function">
    <text evidence="5">Component of the eukaryotic translation initiation factor 3 (eIF-3) complex, which is involved in protein synthesis of a specialized repertoire of mRNAs and, together with other initiation factors, stimulates binding of mRNA and methionyl-tRNAi to the 40S ribosome. The eIF-3 complex specifically targets and initiates translation of a subset of mRNAs involved in cell proliferation.</text>
</comment>
<dbReference type="PANTHER" id="PTHR15350:SF2">
    <property type="entry name" value="EUKARYOTIC TRANSLATION INITIATION FACTOR 3 SUBUNIT M"/>
    <property type="match status" value="1"/>
</dbReference>
<dbReference type="HAMAP" id="MF_03012">
    <property type="entry name" value="eIF3m"/>
    <property type="match status" value="1"/>
</dbReference>
<evidence type="ECO:0000256" key="5">
    <source>
        <dbReference type="HAMAP-Rule" id="MF_03012"/>
    </source>
</evidence>
<dbReference type="InterPro" id="IPR027528">
    <property type="entry name" value="eIF3m"/>
</dbReference>
<evidence type="ECO:0000259" key="8">
    <source>
        <dbReference type="PROSITE" id="PS50250"/>
    </source>
</evidence>